<dbReference type="Pfam" id="PF13487">
    <property type="entry name" value="HD_5"/>
    <property type="match status" value="1"/>
</dbReference>
<proteinExistence type="predicted"/>
<dbReference type="PANTHER" id="PTHR43155">
    <property type="entry name" value="CYCLIC DI-GMP PHOSPHODIESTERASE PA4108-RELATED"/>
    <property type="match status" value="1"/>
</dbReference>
<dbReference type="GO" id="GO:0008081">
    <property type="term" value="F:phosphoric diester hydrolase activity"/>
    <property type="evidence" value="ECO:0007669"/>
    <property type="project" value="UniProtKB-ARBA"/>
</dbReference>
<dbReference type="OrthoDB" id="9764808at2"/>
<dbReference type="EMBL" id="CP031093">
    <property type="protein sequence ID" value="QCF25846.1"/>
    <property type="molecule type" value="Genomic_DNA"/>
</dbReference>
<dbReference type="RefSeq" id="WP_136548552.1">
    <property type="nucleotide sequence ID" value="NZ_CP031093.1"/>
</dbReference>
<dbReference type="Proteomes" id="UP000298049">
    <property type="component" value="Chromosome"/>
</dbReference>
<dbReference type="KEGG" id="hmi:soil367_07895"/>
<sequence length="430" mass="47853">MGVHQKKIPVQELTIGMFVSDLDRPWHQTPFPIQGFYVKTDDEIRALTSYCKAVYVDVAEKQSSAESSLATFGARGRREAEKSLKLPPIQVRNPRQYEIVNPIQRELKPAEKVLTEVQESLAKLYGQARAGATLTPKVVEKAAEGMVNSILRNPDALLWLTRVRLRDEHTYTHSMNTAVWALVFGRQLGFQPDILRQLGAGALLSQVGKAQLPANLFKPETEMTSDELKLYRGYPETGARMLDAAGMPPAVVGLVRHHRERHNGNGFPQGLTGEKIPLLAKVASLADHYQALVEPRGDIAPLMPAQAVGRLYEARNSEFQEDLVERFIQAVGVYPTGTIVTLSDNRVGVVLSHRPNRRLWPKIMLMTDQERQPLKAGKVIDMAEYNEGRSNGEALQIAGCLPYDTAGVDPSEYGVSESSPSRWNWRKLVG</sequence>
<dbReference type="Pfam" id="PF11871">
    <property type="entry name" value="DUF3391"/>
    <property type="match status" value="1"/>
</dbReference>
<dbReference type="InterPro" id="IPR021812">
    <property type="entry name" value="DUF3391"/>
</dbReference>
<dbReference type="PROSITE" id="PS51832">
    <property type="entry name" value="HD_GYP"/>
    <property type="match status" value="1"/>
</dbReference>
<keyword evidence="3" id="KW-1185">Reference proteome</keyword>
<reference evidence="2 3" key="1">
    <citation type="submission" date="2018-07" db="EMBL/GenBank/DDBJ databases">
        <title>Marsedoiliclastica nanhaica gen. nov. sp. nov., a novel marine hydrocarbonoclastic bacterium isolated from an in-situ enriched hydrocarbon-degrading consortium in deep-sea sediment.</title>
        <authorList>
            <person name="Dong C."/>
            <person name="Ma T."/>
            <person name="Liu R."/>
            <person name="Shao Z."/>
        </authorList>
    </citation>
    <scope>NUCLEOTIDE SEQUENCE [LARGE SCALE GENOMIC DNA]</scope>
    <source>
        <strain evidence="3">soil36-7</strain>
    </source>
</reference>
<gene>
    <name evidence="2" type="ORF">soil367_07895</name>
</gene>
<dbReference type="CDD" id="cd00077">
    <property type="entry name" value="HDc"/>
    <property type="match status" value="1"/>
</dbReference>
<evidence type="ECO:0000259" key="1">
    <source>
        <dbReference type="PROSITE" id="PS51832"/>
    </source>
</evidence>
<dbReference type="Gene3D" id="1.10.3210.10">
    <property type="entry name" value="Hypothetical protein af1432"/>
    <property type="match status" value="1"/>
</dbReference>
<dbReference type="InterPro" id="IPR037522">
    <property type="entry name" value="HD_GYP_dom"/>
</dbReference>
<dbReference type="PANTHER" id="PTHR43155:SF2">
    <property type="entry name" value="CYCLIC DI-GMP PHOSPHODIESTERASE PA4108"/>
    <property type="match status" value="1"/>
</dbReference>
<evidence type="ECO:0000313" key="2">
    <source>
        <dbReference type="EMBL" id="QCF25846.1"/>
    </source>
</evidence>
<accession>A0A4P7XFY1</accession>
<protein>
    <submittedName>
        <fullName evidence="2">HD-GYP domain-containing protein</fullName>
    </submittedName>
</protein>
<name>A0A4P7XFY1_9ALTE</name>
<dbReference type="SUPFAM" id="SSF109604">
    <property type="entry name" value="HD-domain/PDEase-like"/>
    <property type="match status" value="1"/>
</dbReference>
<dbReference type="InterPro" id="IPR003607">
    <property type="entry name" value="HD/PDEase_dom"/>
</dbReference>
<evidence type="ECO:0000313" key="3">
    <source>
        <dbReference type="Proteomes" id="UP000298049"/>
    </source>
</evidence>
<feature type="domain" description="HD-GYP" evidence="1">
    <location>
        <begin position="148"/>
        <end position="343"/>
    </location>
</feature>
<dbReference type="AlphaFoldDB" id="A0A4P7XFY1"/>
<organism evidence="2 3">
    <name type="scientific">Hydrocarboniclastica marina</name>
    <dbReference type="NCBI Taxonomy" id="2259620"/>
    <lineage>
        <taxon>Bacteria</taxon>
        <taxon>Pseudomonadati</taxon>
        <taxon>Pseudomonadota</taxon>
        <taxon>Gammaproteobacteria</taxon>
        <taxon>Alteromonadales</taxon>
        <taxon>Alteromonadaceae</taxon>
        <taxon>Hydrocarboniclastica</taxon>
    </lineage>
</organism>